<dbReference type="SUPFAM" id="SSF56112">
    <property type="entry name" value="Protein kinase-like (PK-like)"/>
    <property type="match status" value="1"/>
</dbReference>
<evidence type="ECO:0008006" key="3">
    <source>
        <dbReference type="Google" id="ProtNLM"/>
    </source>
</evidence>
<evidence type="ECO:0000313" key="2">
    <source>
        <dbReference type="Proteomes" id="UP000436088"/>
    </source>
</evidence>
<dbReference type="Proteomes" id="UP000436088">
    <property type="component" value="Unassembled WGS sequence"/>
</dbReference>
<comment type="caution">
    <text evidence="1">The sequence shown here is derived from an EMBL/GenBank/DDBJ whole genome shotgun (WGS) entry which is preliminary data.</text>
</comment>
<sequence length="110" mass="12110">MKNLKPNPKWDVYSFGIILLELLSGRVISAGELGQWEVPEGSVGEEKNRAVRLADVAIRGDMEGREEAMLACFRLGFSCASYVPQKRPSMKEAVRVLEKMASDSSSLSSC</sequence>
<reference evidence="1" key="1">
    <citation type="submission" date="2019-09" db="EMBL/GenBank/DDBJ databases">
        <title>Draft genome information of white flower Hibiscus syriacus.</title>
        <authorList>
            <person name="Kim Y.-M."/>
        </authorList>
    </citation>
    <scope>NUCLEOTIDE SEQUENCE [LARGE SCALE GENOMIC DNA]</scope>
    <source>
        <strain evidence="1">YM2019G1</strain>
    </source>
</reference>
<name>A0A6A3A3H8_HIBSY</name>
<organism evidence="1 2">
    <name type="scientific">Hibiscus syriacus</name>
    <name type="common">Rose of Sharon</name>
    <dbReference type="NCBI Taxonomy" id="106335"/>
    <lineage>
        <taxon>Eukaryota</taxon>
        <taxon>Viridiplantae</taxon>
        <taxon>Streptophyta</taxon>
        <taxon>Embryophyta</taxon>
        <taxon>Tracheophyta</taxon>
        <taxon>Spermatophyta</taxon>
        <taxon>Magnoliopsida</taxon>
        <taxon>eudicotyledons</taxon>
        <taxon>Gunneridae</taxon>
        <taxon>Pentapetalae</taxon>
        <taxon>rosids</taxon>
        <taxon>malvids</taxon>
        <taxon>Malvales</taxon>
        <taxon>Malvaceae</taxon>
        <taxon>Malvoideae</taxon>
        <taxon>Hibiscus</taxon>
    </lineage>
</organism>
<evidence type="ECO:0000313" key="1">
    <source>
        <dbReference type="EMBL" id="KAE8698593.1"/>
    </source>
</evidence>
<proteinExistence type="predicted"/>
<dbReference type="PANTHER" id="PTHR48007:SF47">
    <property type="entry name" value="PROTEIN KINASE DOMAIN-CONTAINING PROTEIN"/>
    <property type="match status" value="1"/>
</dbReference>
<protein>
    <recommendedName>
        <fullName evidence="3">Protein kinase domain-containing protein</fullName>
    </recommendedName>
</protein>
<accession>A0A6A3A3H8</accession>
<keyword evidence="2" id="KW-1185">Reference proteome</keyword>
<dbReference type="PANTHER" id="PTHR48007">
    <property type="entry name" value="LEUCINE-RICH REPEAT RECEPTOR-LIKE PROTEIN KINASE PXC1"/>
    <property type="match status" value="1"/>
</dbReference>
<dbReference type="EMBL" id="VEPZ02001044">
    <property type="protein sequence ID" value="KAE8698593.1"/>
    <property type="molecule type" value="Genomic_DNA"/>
</dbReference>
<dbReference type="AlphaFoldDB" id="A0A6A3A3H8"/>
<dbReference type="InterPro" id="IPR046959">
    <property type="entry name" value="PRK1-6/SRF4-like"/>
</dbReference>
<dbReference type="InterPro" id="IPR011009">
    <property type="entry name" value="Kinase-like_dom_sf"/>
</dbReference>
<gene>
    <name evidence="1" type="ORF">F3Y22_tig00110597pilonHSYRG00466</name>
</gene>
<dbReference type="Gene3D" id="1.10.510.10">
    <property type="entry name" value="Transferase(Phosphotransferase) domain 1"/>
    <property type="match status" value="1"/>
</dbReference>